<dbReference type="PANTHER" id="PTHR35889">
    <property type="entry name" value="CYCLOINULO-OLIGOSACCHARIDE FRUCTANOTRANSFERASE-RELATED"/>
    <property type="match status" value="1"/>
</dbReference>
<sequence length="793" mass="89247">MTRISAAIGLLSLTLSASLAFGQIASNPAPSNSDIDFERHVAPLLSKFGCNAGSCHGAAEGQGGFKLSLFGSDPAADYAAIVAPESSRVDIDAPRQSLLLAKPTLGISHEGGAHFTVDSLAWHTIASWMTAGAKHRSGSGNLASIHFEPESVTLHEDQGSQSVRVIAMFVDQSQEDITPFCELHIQDESIATFTENRLHRVGAGDTHLIGEYQGYPASLAVLAPKHPPSDIDPQRWSTCNRVDELINAKLSLLGIEPSPLSDDSEFLRRVMLTTIGQLPSSDEVRSFLADATPNKRAQMIDRLLDHPLHASLWATRMCEITGSGDLGSARAGQTDPQRERRWHAWFRYRFERNVPYDHLVRDIFAGTTRDGRPYNELIAEVTQQQSANDEATSLATRYAQRTTLDLFWNRPKVNEEIDLEELTERISASFLGIRIECARCHKHPFDRWTQDDYRSFANLFSQVRFGLSPESRAGMVDLLEQRRAERRRGITTEPVPQIQEVFITDNPRDLRGANSDYRLPPRPLDGPELSVTGDRRIAFAQWLIRKENPMFARNFVNRVWHNCFGRGIVEPVDAFSAANPPSHPSLLEYLAKDFAEHGYDVRRLERQILNSYTWQRSSKPVESNATDTRNFARFYVRPLRAEALIDMIRTAAGRSFFAESEEGSKTQVAELALSRTGNPRLDNWLRVFQRPKRELTCDCELSWEPTLRQSMLLLADPDLRELIQTGDLVALLETYPSNRPLIEELFLRTLSRLPSDTEMSAAFDVFQTTSNRKTAAETVLWSLINTREFVTYH</sequence>
<evidence type="ECO:0000313" key="4">
    <source>
        <dbReference type="EMBL" id="PQO33702.1"/>
    </source>
</evidence>
<gene>
    <name evidence="4" type="ORF">C5Y98_15835</name>
</gene>
<dbReference type="Pfam" id="PF07583">
    <property type="entry name" value="PSCyt2"/>
    <property type="match status" value="1"/>
</dbReference>
<dbReference type="Pfam" id="PF07587">
    <property type="entry name" value="PSD1"/>
    <property type="match status" value="1"/>
</dbReference>
<feature type="domain" description="DUF1549" evidence="2">
    <location>
        <begin position="242"/>
        <end position="464"/>
    </location>
</feature>
<accession>A0A2S8FND3</accession>
<evidence type="ECO:0000259" key="2">
    <source>
        <dbReference type="Pfam" id="PF07583"/>
    </source>
</evidence>
<name>A0A2S8FND3_9BACT</name>
<feature type="signal peptide" evidence="1">
    <location>
        <begin position="1"/>
        <end position="22"/>
    </location>
</feature>
<dbReference type="EMBL" id="PUIB01000017">
    <property type="protein sequence ID" value="PQO33702.1"/>
    <property type="molecule type" value="Genomic_DNA"/>
</dbReference>
<dbReference type="InterPro" id="IPR011444">
    <property type="entry name" value="DUF1549"/>
</dbReference>
<protein>
    <recommendedName>
        <fullName evidence="6">S-layer protein</fullName>
    </recommendedName>
</protein>
<evidence type="ECO:0000259" key="3">
    <source>
        <dbReference type="Pfam" id="PF07587"/>
    </source>
</evidence>
<dbReference type="AlphaFoldDB" id="A0A2S8FND3"/>
<dbReference type="RefSeq" id="WP_105355383.1">
    <property type="nucleotide sequence ID" value="NZ_PUIB01000017.1"/>
</dbReference>
<evidence type="ECO:0008006" key="6">
    <source>
        <dbReference type="Google" id="ProtNLM"/>
    </source>
</evidence>
<dbReference type="Proteomes" id="UP000239388">
    <property type="component" value="Unassembled WGS sequence"/>
</dbReference>
<evidence type="ECO:0000313" key="5">
    <source>
        <dbReference type="Proteomes" id="UP000239388"/>
    </source>
</evidence>
<feature type="domain" description="DUF1553" evidence="3">
    <location>
        <begin position="535"/>
        <end position="762"/>
    </location>
</feature>
<feature type="chain" id="PRO_5015603580" description="S-layer protein" evidence="1">
    <location>
        <begin position="23"/>
        <end position="793"/>
    </location>
</feature>
<dbReference type="OrthoDB" id="289126at2"/>
<comment type="caution">
    <text evidence="4">The sequence shown here is derived from an EMBL/GenBank/DDBJ whole genome shotgun (WGS) entry which is preliminary data.</text>
</comment>
<organism evidence="4 5">
    <name type="scientific">Blastopirellula marina</name>
    <dbReference type="NCBI Taxonomy" id="124"/>
    <lineage>
        <taxon>Bacteria</taxon>
        <taxon>Pseudomonadati</taxon>
        <taxon>Planctomycetota</taxon>
        <taxon>Planctomycetia</taxon>
        <taxon>Pirellulales</taxon>
        <taxon>Pirellulaceae</taxon>
        <taxon>Blastopirellula</taxon>
    </lineage>
</organism>
<keyword evidence="1" id="KW-0732">Signal</keyword>
<reference evidence="4 5" key="1">
    <citation type="submission" date="2018-02" db="EMBL/GenBank/DDBJ databases">
        <title>Comparative genomes isolates from brazilian mangrove.</title>
        <authorList>
            <person name="Araujo J.E."/>
            <person name="Taketani R.G."/>
            <person name="Silva M.C.P."/>
            <person name="Loureco M.V."/>
            <person name="Andreote F.D."/>
        </authorList>
    </citation>
    <scope>NUCLEOTIDE SEQUENCE [LARGE SCALE GENOMIC DNA]</scope>
    <source>
        <strain evidence="4 5">NAP PRIS-MGV</strain>
    </source>
</reference>
<dbReference type="PANTHER" id="PTHR35889:SF3">
    <property type="entry name" value="F-BOX DOMAIN-CONTAINING PROTEIN"/>
    <property type="match status" value="1"/>
</dbReference>
<evidence type="ECO:0000256" key="1">
    <source>
        <dbReference type="SAM" id="SignalP"/>
    </source>
</evidence>
<proteinExistence type="predicted"/>
<dbReference type="InterPro" id="IPR022655">
    <property type="entry name" value="DUF1553"/>
</dbReference>